<reference evidence="1" key="2">
    <citation type="submission" date="2020-07" db="EMBL/GenBank/DDBJ databases">
        <authorList>
            <person name="Vera ALvarez R."/>
            <person name="Arias-Moreno D.M."/>
            <person name="Jimenez-Jacinto V."/>
            <person name="Jimenez-Bremont J.F."/>
            <person name="Swaminathan K."/>
            <person name="Moose S.P."/>
            <person name="Guerrero-Gonzalez M.L."/>
            <person name="Marino-Ramirez L."/>
            <person name="Landsman D."/>
            <person name="Rodriguez-Kessler M."/>
            <person name="Delgado-Sanchez P."/>
        </authorList>
    </citation>
    <scope>NUCLEOTIDE SEQUENCE</scope>
    <source>
        <tissue evidence="1">Cladode</tissue>
    </source>
</reference>
<sequence length="101" mass="11682">MKIKFSYSFEKHKNKMASGVLPQVIIEQQNRFMKAAFSNIAHTPANECLGQKLIIKLRVGKKNQLTRGGTLIPIEALMHVLVMKVYEEKRDNKAIQRNNWE</sequence>
<protein>
    <submittedName>
        <fullName evidence="1">Uncharacterized protein</fullName>
    </submittedName>
</protein>
<reference evidence="1" key="1">
    <citation type="journal article" date="2013" name="J. Plant Res.">
        <title>Effect of fungi and light on seed germination of three Opuntia species from semiarid lands of central Mexico.</title>
        <authorList>
            <person name="Delgado-Sanchez P."/>
            <person name="Jimenez-Bremont J.F."/>
            <person name="Guerrero-Gonzalez Mde L."/>
            <person name="Flores J."/>
        </authorList>
    </citation>
    <scope>NUCLEOTIDE SEQUENCE</scope>
    <source>
        <tissue evidence="1">Cladode</tissue>
    </source>
</reference>
<proteinExistence type="predicted"/>
<evidence type="ECO:0000313" key="1">
    <source>
        <dbReference type="EMBL" id="MBA4630361.1"/>
    </source>
</evidence>
<organism evidence="1">
    <name type="scientific">Opuntia streptacantha</name>
    <name type="common">Prickly pear cactus</name>
    <name type="synonym">Opuntia cardona</name>
    <dbReference type="NCBI Taxonomy" id="393608"/>
    <lineage>
        <taxon>Eukaryota</taxon>
        <taxon>Viridiplantae</taxon>
        <taxon>Streptophyta</taxon>
        <taxon>Embryophyta</taxon>
        <taxon>Tracheophyta</taxon>
        <taxon>Spermatophyta</taxon>
        <taxon>Magnoliopsida</taxon>
        <taxon>eudicotyledons</taxon>
        <taxon>Gunneridae</taxon>
        <taxon>Pentapetalae</taxon>
        <taxon>Caryophyllales</taxon>
        <taxon>Cactineae</taxon>
        <taxon>Cactaceae</taxon>
        <taxon>Opuntioideae</taxon>
        <taxon>Opuntia</taxon>
    </lineage>
</organism>
<dbReference type="AlphaFoldDB" id="A0A7C9CZL7"/>
<accession>A0A7C9CZL7</accession>
<dbReference type="EMBL" id="GISG01073557">
    <property type="protein sequence ID" value="MBA4630361.1"/>
    <property type="molecule type" value="Transcribed_RNA"/>
</dbReference>
<dbReference type="EMBL" id="GISG01073558">
    <property type="protein sequence ID" value="MBA4630362.1"/>
    <property type="molecule type" value="Transcribed_RNA"/>
</dbReference>
<name>A0A7C9CZL7_OPUST</name>